<dbReference type="Pfam" id="PF10321">
    <property type="entry name" value="7TM_GPCR_Srt"/>
    <property type="match status" value="1"/>
</dbReference>
<dbReference type="EMBL" id="CAJFDH010000006">
    <property type="protein sequence ID" value="CAD5230809.1"/>
    <property type="molecule type" value="Genomic_DNA"/>
</dbReference>
<feature type="transmembrane region" description="Helical" evidence="2">
    <location>
        <begin position="70"/>
        <end position="94"/>
    </location>
</feature>
<sequence>MELLLFKPEEHQRLYNCNFYDPNIVPIEDRRQRLLGTVIFPSGATSFILYILCVCAMLNRDNRKRASYKLMLLLSFFHLYGITLSGIFTAYFYFYGTVYCELPTLIYIMGGYGTATWIGGTIAGSLLSFNRCCEMYSSHVADTLFGGKKVYIWMSGPLIIWLYCFIFTKPLLFNGIAMSWYFNPHYKYFEDTQGIYVNTMHTLNNTVTLLTQLMLSMSFVVLYFSRIKGRATKMSKNDKLMCLQVFIIGLFEITAGVTFLLQQRFQLSVALTMLAGVCYFCSQACAPYVYLTFNRTIRNLVLDMFVPCYKRHSQVSTTHSQAKPSTGSTAQISSKGA</sequence>
<evidence type="ECO:0000313" key="3">
    <source>
        <dbReference type="EMBL" id="CAD5230809.1"/>
    </source>
</evidence>
<evidence type="ECO:0000256" key="1">
    <source>
        <dbReference type="SAM" id="MobiDB-lite"/>
    </source>
</evidence>
<keyword evidence="2" id="KW-0472">Membrane</keyword>
<dbReference type="Proteomes" id="UP000614601">
    <property type="component" value="Unassembled WGS sequence"/>
</dbReference>
<feature type="transmembrane region" description="Helical" evidence="2">
    <location>
        <begin position="38"/>
        <end position="58"/>
    </location>
</feature>
<dbReference type="InterPro" id="IPR019425">
    <property type="entry name" value="7TM_GPCR_serpentine_rcpt_Srt"/>
</dbReference>
<feature type="transmembrane region" description="Helical" evidence="2">
    <location>
        <begin position="158"/>
        <end position="182"/>
    </location>
</feature>
<name>A0A811LR53_9BILA</name>
<feature type="transmembrane region" description="Helical" evidence="2">
    <location>
        <begin position="267"/>
        <end position="291"/>
    </location>
</feature>
<dbReference type="AlphaFoldDB" id="A0A811LR53"/>
<protein>
    <submittedName>
        <fullName evidence="3">Uncharacterized protein</fullName>
    </submittedName>
</protein>
<evidence type="ECO:0000256" key="2">
    <source>
        <dbReference type="SAM" id="Phobius"/>
    </source>
</evidence>
<keyword evidence="4" id="KW-1185">Reference proteome</keyword>
<comment type="caution">
    <text evidence="3">The sequence shown here is derived from an EMBL/GenBank/DDBJ whole genome shotgun (WGS) entry which is preliminary data.</text>
</comment>
<dbReference type="PANTHER" id="PTHR23021">
    <property type="entry name" value="SERPENTINE RECEPTOR, CLASS T"/>
    <property type="match status" value="1"/>
</dbReference>
<dbReference type="OrthoDB" id="5875846at2759"/>
<feature type="region of interest" description="Disordered" evidence="1">
    <location>
        <begin position="317"/>
        <end position="337"/>
    </location>
</feature>
<dbReference type="PANTHER" id="PTHR23021:SF11">
    <property type="entry name" value="SERPENTINE RECEPTOR, CLASS T"/>
    <property type="match status" value="1"/>
</dbReference>
<evidence type="ECO:0000313" key="4">
    <source>
        <dbReference type="Proteomes" id="UP000614601"/>
    </source>
</evidence>
<accession>A0A811LR53</accession>
<proteinExistence type="predicted"/>
<dbReference type="Proteomes" id="UP000783686">
    <property type="component" value="Unassembled WGS sequence"/>
</dbReference>
<dbReference type="SUPFAM" id="SSF81321">
    <property type="entry name" value="Family A G protein-coupled receptor-like"/>
    <property type="match status" value="1"/>
</dbReference>
<keyword evidence="2" id="KW-1133">Transmembrane helix</keyword>
<reference evidence="3" key="1">
    <citation type="submission" date="2020-09" db="EMBL/GenBank/DDBJ databases">
        <authorList>
            <person name="Kikuchi T."/>
        </authorList>
    </citation>
    <scope>NUCLEOTIDE SEQUENCE</scope>
    <source>
        <strain evidence="3">SH1</strain>
    </source>
</reference>
<dbReference type="EMBL" id="CAJFCW020000006">
    <property type="protein sequence ID" value="CAG9127997.1"/>
    <property type="molecule type" value="Genomic_DNA"/>
</dbReference>
<gene>
    <name evidence="3" type="ORF">BOKJ2_LOCUS14327</name>
</gene>
<dbReference type="Gene3D" id="1.20.1070.10">
    <property type="entry name" value="Rhodopsin 7-helix transmembrane proteins"/>
    <property type="match status" value="1"/>
</dbReference>
<feature type="transmembrane region" description="Helical" evidence="2">
    <location>
        <begin position="202"/>
        <end position="224"/>
    </location>
</feature>
<feature type="transmembrane region" description="Helical" evidence="2">
    <location>
        <begin position="106"/>
        <end position="129"/>
    </location>
</feature>
<organism evidence="3 4">
    <name type="scientific">Bursaphelenchus okinawaensis</name>
    <dbReference type="NCBI Taxonomy" id="465554"/>
    <lineage>
        <taxon>Eukaryota</taxon>
        <taxon>Metazoa</taxon>
        <taxon>Ecdysozoa</taxon>
        <taxon>Nematoda</taxon>
        <taxon>Chromadorea</taxon>
        <taxon>Rhabditida</taxon>
        <taxon>Tylenchina</taxon>
        <taxon>Tylenchomorpha</taxon>
        <taxon>Aphelenchoidea</taxon>
        <taxon>Aphelenchoididae</taxon>
        <taxon>Bursaphelenchus</taxon>
    </lineage>
</organism>
<keyword evidence="2" id="KW-0812">Transmembrane</keyword>
<feature type="transmembrane region" description="Helical" evidence="2">
    <location>
        <begin position="240"/>
        <end position="261"/>
    </location>
</feature>